<dbReference type="EMBL" id="LAZP02000091">
    <property type="protein sequence ID" value="PFH61080.1"/>
    <property type="molecule type" value="Genomic_DNA"/>
</dbReference>
<dbReference type="SMART" id="SM00747">
    <property type="entry name" value="CFEM"/>
    <property type="match status" value="1"/>
</dbReference>
<feature type="domain" description="CFEM" evidence="17">
    <location>
        <begin position="1"/>
        <end position="125"/>
    </location>
</feature>
<dbReference type="InterPro" id="IPR008427">
    <property type="entry name" value="Extracellular_membr_CFEM_dom"/>
</dbReference>
<reference evidence="18 19" key="1">
    <citation type="journal article" date="2015" name="BMC Genomics">
        <title>Gene expression during zombie ant biting behavior reflects the complexity underlying fungal parasitic behavioral manipulation.</title>
        <authorList>
            <person name="de Bekker C."/>
            <person name="Ohm R.A."/>
            <person name="Loreto R.G."/>
            <person name="Sebastian A."/>
            <person name="Albert I."/>
            <person name="Merrow M."/>
            <person name="Brachmann A."/>
            <person name="Hughes D.P."/>
        </authorList>
    </citation>
    <scope>NUCLEOTIDE SEQUENCE [LARGE SCALE GENOMIC DNA]</scope>
    <source>
        <strain evidence="18 19">SC16a</strain>
    </source>
</reference>
<accession>A0A2A9PJM5</accession>
<evidence type="ECO:0000256" key="2">
    <source>
        <dbReference type="ARBA" id="ARBA00004613"/>
    </source>
</evidence>
<dbReference type="PANTHER" id="PTHR37928">
    <property type="entry name" value="CFEM DOMAIN PROTEIN (AFU_ORTHOLOGUE AFUA_6G14090)"/>
    <property type="match status" value="1"/>
</dbReference>
<gene>
    <name evidence="18" type="ORF">XA68_18288</name>
</gene>
<feature type="signal peptide" evidence="16">
    <location>
        <begin position="1"/>
        <end position="17"/>
    </location>
</feature>
<evidence type="ECO:0000256" key="6">
    <source>
        <dbReference type="ARBA" id="ARBA00022617"/>
    </source>
</evidence>
<keyword evidence="11" id="KW-0472">Membrane</keyword>
<evidence type="ECO:0000256" key="12">
    <source>
        <dbReference type="ARBA" id="ARBA00023157"/>
    </source>
</evidence>
<keyword evidence="14" id="KW-0449">Lipoprotein</keyword>
<evidence type="ECO:0000256" key="14">
    <source>
        <dbReference type="ARBA" id="ARBA00023288"/>
    </source>
</evidence>
<evidence type="ECO:0000256" key="11">
    <source>
        <dbReference type="ARBA" id="ARBA00023136"/>
    </source>
</evidence>
<evidence type="ECO:0000256" key="10">
    <source>
        <dbReference type="ARBA" id="ARBA00023004"/>
    </source>
</evidence>
<evidence type="ECO:0000256" key="1">
    <source>
        <dbReference type="ARBA" id="ARBA00004609"/>
    </source>
</evidence>
<evidence type="ECO:0000313" key="18">
    <source>
        <dbReference type="EMBL" id="PFH61080.1"/>
    </source>
</evidence>
<feature type="disulfide bond" evidence="15">
    <location>
        <begin position="44"/>
        <end position="51"/>
    </location>
</feature>
<keyword evidence="13" id="KW-0325">Glycoprotein</keyword>
<sequence>MKFSAAVVLSIVAAVSAVSDEGIKDLPKCAQHCVKDAVLGHTNCEDGALDCICKNVDTLVPAAADCVLESCGKKTAINEVLTKAVKICNNNTHKLAARQASVECLPVSVAPVAPVSSVAQAPAPVETVEPVAVPPPAPVEPVAVATTTSANVFTTTVGLPRPTSTVVTAGAGAVAPAGGIAALAVAAYLL</sequence>
<dbReference type="PANTHER" id="PTHR37928:SF2">
    <property type="entry name" value="GPI ANCHORED CFEM DOMAIN PROTEIN (AFU_ORTHOLOGUE AFUA_6G10580)"/>
    <property type="match status" value="1"/>
</dbReference>
<keyword evidence="12 15" id="KW-1015">Disulfide bond</keyword>
<dbReference type="GO" id="GO:0005886">
    <property type="term" value="C:plasma membrane"/>
    <property type="evidence" value="ECO:0007669"/>
    <property type="project" value="UniProtKB-SubCell"/>
</dbReference>
<evidence type="ECO:0000256" key="9">
    <source>
        <dbReference type="ARBA" id="ARBA00022729"/>
    </source>
</evidence>
<keyword evidence="10" id="KW-0408">Iron</keyword>
<reference evidence="18 19" key="2">
    <citation type="journal article" date="2017" name="Sci. Rep.">
        <title>Ant-infecting Ophiocordyceps genomes reveal a high diversity of potential behavioral manipulation genes and a possible major role for enterotoxins.</title>
        <authorList>
            <person name="de Bekker C."/>
            <person name="Ohm R.A."/>
            <person name="Evans H.C."/>
            <person name="Brachmann A."/>
            <person name="Hughes D.P."/>
        </authorList>
    </citation>
    <scope>NUCLEOTIDE SEQUENCE [LARGE SCALE GENOMIC DNA]</scope>
    <source>
        <strain evidence="18 19">SC16a</strain>
    </source>
</reference>
<evidence type="ECO:0000256" key="4">
    <source>
        <dbReference type="ARBA" id="ARBA00022475"/>
    </source>
</evidence>
<comment type="subcellular location">
    <subcellularLocation>
        <location evidence="1">Cell membrane</location>
        <topology evidence="1">Lipid-anchor</topology>
        <topology evidence="1">GPI-anchor</topology>
    </subcellularLocation>
    <subcellularLocation>
        <location evidence="2">Secreted</location>
    </subcellularLocation>
</comment>
<name>A0A2A9PJM5_OPHUN</name>
<keyword evidence="4" id="KW-1003">Cell membrane</keyword>
<keyword evidence="5" id="KW-0964">Secreted</keyword>
<comment type="caution">
    <text evidence="15">Lacks conserved residue(s) required for the propagation of feature annotation.</text>
</comment>
<evidence type="ECO:0000256" key="15">
    <source>
        <dbReference type="PROSITE-ProRule" id="PRU01356"/>
    </source>
</evidence>
<evidence type="ECO:0000256" key="5">
    <source>
        <dbReference type="ARBA" id="ARBA00022525"/>
    </source>
</evidence>
<evidence type="ECO:0000256" key="7">
    <source>
        <dbReference type="ARBA" id="ARBA00022622"/>
    </source>
</evidence>
<proteinExistence type="inferred from homology"/>
<evidence type="ECO:0000256" key="8">
    <source>
        <dbReference type="ARBA" id="ARBA00022723"/>
    </source>
</evidence>
<protein>
    <recommendedName>
        <fullName evidence="17">CFEM domain-containing protein</fullName>
    </recommendedName>
</protein>
<keyword evidence="7" id="KW-0336">GPI-anchor</keyword>
<evidence type="ECO:0000259" key="17">
    <source>
        <dbReference type="PROSITE" id="PS52012"/>
    </source>
</evidence>
<dbReference type="AlphaFoldDB" id="A0A2A9PJM5"/>
<feature type="chain" id="PRO_5012947804" description="CFEM domain-containing protein" evidence="16">
    <location>
        <begin position="18"/>
        <end position="190"/>
    </location>
</feature>
<dbReference type="GO" id="GO:0005576">
    <property type="term" value="C:extracellular region"/>
    <property type="evidence" value="ECO:0007669"/>
    <property type="project" value="UniProtKB-SubCell"/>
</dbReference>
<keyword evidence="9 16" id="KW-0732">Signal</keyword>
<keyword evidence="8" id="KW-0479">Metal-binding</keyword>
<evidence type="ECO:0000313" key="19">
    <source>
        <dbReference type="Proteomes" id="UP000037136"/>
    </source>
</evidence>
<dbReference type="STRING" id="268505.A0A2A9PJM5"/>
<comment type="caution">
    <text evidence="18">The sequence shown here is derived from an EMBL/GenBank/DDBJ whole genome shotgun (WGS) entry which is preliminary data.</text>
</comment>
<dbReference type="InterPro" id="IPR051735">
    <property type="entry name" value="CFEM_domain"/>
</dbReference>
<dbReference type="PROSITE" id="PS52012">
    <property type="entry name" value="CFEM"/>
    <property type="match status" value="1"/>
</dbReference>
<evidence type="ECO:0000256" key="16">
    <source>
        <dbReference type="SAM" id="SignalP"/>
    </source>
</evidence>
<organism evidence="18 19">
    <name type="scientific">Ophiocordyceps unilateralis</name>
    <name type="common">Zombie-ant fungus</name>
    <name type="synonym">Torrubia unilateralis</name>
    <dbReference type="NCBI Taxonomy" id="268505"/>
    <lineage>
        <taxon>Eukaryota</taxon>
        <taxon>Fungi</taxon>
        <taxon>Dikarya</taxon>
        <taxon>Ascomycota</taxon>
        <taxon>Pezizomycotina</taxon>
        <taxon>Sordariomycetes</taxon>
        <taxon>Hypocreomycetidae</taxon>
        <taxon>Hypocreales</taxon>
        <taxon>Ophiocordycipitaceae</taxon>
        <taxon>Ophiocordyceps</taxon>
    </lineage>
</organism>
<dbReference type="GO" id="GO:0098552">
    <property type="term" value="C:side of membrane"/>
    <property type="evidence" value="ECO:0007669"/>
    <property type="project" value="UniProtKB-KW"/>
</dbReference>
<dbReference type="Proteomes" id="UP000037136">
    <property type="component" value="Unassembled WGS sequence"/>
</dbReference>
<evidence type="ECO:0000256" key="13">
    <source>
        <dbReference type="ARBA" id="ARBA00023180"/>
    </source>
</evidence>
<dbReference type="GO" id="GO:0046872">
    <property type="term" value="F:metal ion binding"/>
    <property type="evidence" value="ECO:0007669"/>
    <property type="project" value="UniProtKB-KW"/>
</dbReference>
<dbReference type="Pfam" id="PF05730">
    <property type="entry name" value="CFEM"/>
    <property type="match status" value="1"/>
</dbReference>
<evidence type="ECO:0000256" key="3">
    <source>
        <dbReference type="ARBA" id="ARBA00010031"/>
    </source>
</evidence>
<keyword evidence="19" id="KW-1185">Reference proteome</keyword>
<keyword evidence="6" id="KW-0349">Heme</keyword>
<comment type="similarity">
    <text evidence="3">Belongs to the RBT5 family.</text>
</comment>
<dbReference type="OrthoDB" id="4927622at2759"/>